<protein>
    <recommendedName>
        <fullName evidence="4">CDT1 Geminin-binding domain-containing protein</fullName>
    </recommendedName>
</protein>
<feature type="compositionally biased region" description="Polar residues" evidence="1">
    <location>
        <begin position="1"/>
        <end position="16"/>
    </location>
</feature>
<organism evidence="2 3">
    <name type="scientific">Paramecium primaurelia</name>
    <dbReference type="NCBI Taxonomy" id="5886"/>
    <lineage>
        <taxon>Eukaryota</taxon>
        <taxon>Sar</taxon>
        <taxon>Alveolata</taxon>
        <taxon>Ciliophora</taxon>
        <taxon>Intramacronucleata</taxon>
        <taxon>Oligohymenophorea</taxon>
        <taxon>Peniculida</taxon>
        <taxon>Parameciidae</taxon>
        <taxon>Paramecium</taxon>
    </lineage>
</organism>
<evidence type="ECO:0000256" key="1">
    <source>
        <dbReference type="SAM" id="MobiDB-lite"/>
    </source>
</evidence>
<dbReference type="EMBL" id="CAJJDM010000083">
    <property type="protein sequence ID" value="CAD8087951.1"/>
    <property type="molecule type" value="Genomic_DNA"/>
</dbReference>
<accession>A0A8S1NDD5</accession>
<keyword evidence="3" id="KW-1185">Reference proteome</keyword>
<evidence type="ECO:0000313" key="2">
    <source>
        <dbReference type="EMBL" id="CAD8087951.1"/>
    </source>
</evidence>
<feature type="region of interest" description="Disordered" evidence="1">
    <location>
        <begin position="1"/>
        <end position="22"/>
    </location>
</feature>
<dbReference type="OMA" id="LKSKWIV"/>
<dbReference type="Proteomes" id="UP000688137">
    <property type="component" value="Unassembled WGS sequence"/>
</dbReference>
<evidence type="ECO:0008006" key="4">
    <source>
        <dbReference type="Google" id="ProtNLM"/>
    </source>
</evidence>
<dbReference type="AlphaFoldDB" id="A0A8S1NDD5"/>
<name>A0A8S1NDD5_PARPR</name>
<evidence type="ECO:0000313" key="3">
    <source>
        <dbReference type="Proteomes" id="UP000688137"/>
    </source>
</evidence>
<reference evidence="2" key="1">
    <citation type="submission" date="2021-01" db="EMBL/GenBank/DDBJ databases">
        <authorList>
            <consortium name="Genoscope - CEA"/>
            <person name="William W."/>
        </authorList>
    </citation>
    <scope>NUCLEOTIDE SEQUENCE</scope>
</reference>
<gene>
    <name evidence="2" type="ORF">PPRIM_AZ9-3.1.T0800010</name>
</gene>
<comment type="caution">
    <text evidence="2">The sequence shown here is derived from an EMBL/GenBank/DDBJ whole genome shotgun (WGS) entry which is preliminary data.</text>
</comment>
<proteinExistence type="predicted"/>
<sequence length="308" mass="36667">MNNYKLIKTQSNNNTNGEDESTRHLSELVDTKICSIKVASTTPINFLSLRERYGQLSDQYPLPIKFQQLLQTMRNIEQTYWKKRKPLVYDIKTNAIKILQIGQLLKLDKDLYEIKIVNKSIELILNDIPIENLPQFQPFQSKLPAIFENRISSIRNKLDHLVQEAHENYLNLIGEQSFLENSKEFKIYYSTFDMNLVKDISPIQLPFQIYSDEQRDQIKQIVGITIKYFNQRSVSFVFYNNLIQHLLNKIPMNKEIMEKSLMFLIKIQPDFLQITNLKKEQMKNKWIVQINKFCTEQKQFESLKTYFY</sequence>